<evidence type="ECO:0000256" key="7">
    <source>
        <dbReference type="ARBA" id="ARBA00023136"/>
    </source>
</evidence>
<dbReference type="InterPro" id="IPR000700">
    <property type="entry name" value="PAS-assoc_C"/>
</dbReference>
<dbReference type="EMBL" id="JAYXHS010000002">
    <property type="protein sequence ID" value="MEC5386471.1"/>
    <property type="molecule type" value="Genomic_DNA"/>
</dbReference>
<keyword evidence="5" id="KW-0808">Transferase</keyword>
<dbReference type="InterPro" id="IPR013655">
    <property type="entry name" value="PAS_fold_3"/>
</dbReference>
<dbReference type="Gene3D" id="3.30.450.20">
    <property type="entry name" value="PAS domain"/>
    <property type="match status" value="1"/>
</dbReference>
<dbReference type="SUPFAM" id="SSF55874">
    <property type="entry name" value="ATPase domain of HSP90 chaperone/DNA topoisomerase II/histidine kinase"/>
    <property type="match status" value="1"/>
</dbReference>
<comment type="caution">
    <text evidence="12">The sequence shown here is derived from an EMBL/GenBank/DDBJ whole genome shotgun (WGS) entry which is preliminary data.</text>
</comment>
<keyword evidence="7 8" id="KW-0472">Membrane</keyword>
<dbReference type="Pfam" id="PF17152">
    <property type="entry name" value="CHASE8"/>
    <property type="match status" value="1"/>
</dbReference>
<dbReference type="Gene3D" id="6.10.340.10">
    <property type="match status" value="1"/>
</dbReference>
<evidence type="ECO:0000256" key="5">
    <source>
        <dbReference type="ARBA" id="ARBA00022679"/>
    </source>
</evidence>
<evidence type="ECO:0000313" key="12">
    <source>
        <dbReference type="EMBL" id="MEC5386471.1"/>
    </source>
</evidence>
<dbReference type="InterPro" id="IPR035965">
    <property type="entry name" value="PAS-like_dom_sf"/>
</dbReference>
<sequence>MTTGIPVHSIRLKIMLVVLITTFFSLLIAGTAMMLNDWRQYRGFVATELATLANVVNRASAPALAFNDKKEAAENLALLEAAPAVKAAAIYTAKGELFASYAKRDGEEHIIPRLPGVEGLHEEGGRLSLYQRMVDNEEILGTLFIESSSDASHRLLASLGILLAVMVLSLLVAFLLSNRLQRSVTGPVLSVTEVARRVVDGRDFTLRAQKTSSDEIGFLVEAFNDMLAEIGKRAVALEASNQALAQEVSDRNAAQRALQVSERRNRVLVSASAAVTWLADEHGAWRSEHPQWEAYTGQSSQAYMGLGWRNAFHVDDRETMDLAWAQALAEGQAFEIEVRLWHQATRECRFVTLRAVASIDDNGKAMEWIGSISDIHDRRTAEEMARTLNRELEQRVTQRTAQLEEANRELESFSYSVSHDLRSPVRAVTGFSKILAQDASSTLSAEGLRLLGIIQSEAARMGALIDDLLTFSRLGRKAIQPTVLDMHGLAESTFSTLAAQHQGPVAELLLGTLPEVEGDRSLIAQVWSNLLSNALKFSAKRERPLIEIGSISEDDDYVFFVRDNGAGFDPRYKAKLFGVFQRLHDASDFAGTGVGLALVHRIITRHGGRVWADSVLDQGATFYFTLPKEFDHGRN</sequence>
<dbReference type="InterPro" id="IPR033417">
    <property type="entry name" value="CHASE8"/>
</dbReference>
<dbReference type="Gene3D" id="1.10.287.130">
    <property type="match status" value="1"/>
</dbReference>
<dbReference type="InterPro" id="IPR003594">
    <property type="entry name" value="HATPase_dom"/>
</dbReference>
<dbReference type="PROSITE" id="PS50885">
    <property type="entry name" value="HAMP"/>
    <property type="match status" value="1"/>
</dbReference>
<reference evidence="12 13" key="1">
    <citation type="submission" date="2024-01" db="EMBL/GenBank/DDBJ databases">
        <title>Uliginosibacterium soil sp. nov.</title>
        <authorList>
            <person name="Lv Y."/>
        </authorList>
    </citation>
    <scope>NUCLEOTIDE SEQUENCE [LARGE SCALE GENOMIC DNA]</scope>
    <source>
        <strain evidence="12 13">H3</strain>
    </source>
</reference>
<dbReference type="Pfam" id="PF00512">
    <property type="entry name" value="HisKA"/>
    <property type="match status" value="1"/>
</dbReference>
<comment type="subcellular location">
    <subcellularLocation>
        <location evidence="2">Membrane</location>
    </subcellularLocation>
</comment>
<keyword evidence="6" id="KW-0418">Kinase</keyword>
<dbReference type="SUPFAM" id="SSF158472">
    <property type="entry name" value="HAMP domain-like"/>
    <property type="match status" value="1"/>
</dbReference>
<dbReference type="GO" id="GO:0005524">
    <property type="term" value="F:ATP binding"/>
    <property type="evidence" value="ECO:0007669"/>
    <property type="project" value="UniProtKB-KW"/>
</dbReference>
<dbReference type="PRINTS" id="PR00344">
    <property type="entry name" value="BCTRLSENSOR"/>
</dbReference>
<keyword evidence="12" id="KW-0067">ATP-binding</keyword>
<dbReference type="PROSITE" id="PS50113">
    <property type="entry name" value="PAC"/>
    <property type="match status" value="1"/>
</dbReference>
<dbReference type="SMART" id="SM00387">
    <property type="entry name" value="HATPase_c"/>
    <property type="match status" value="1"/>
</dbReference>
<evidence type="ECO:0000259" key="11">
    <source>
        <dbReference type="PROSITE" id="PS50885"/>
    </source>
</evidence>
<evidence type="ECO:0000259" key="9">
    <source>
        <dbReference type="PROSITE" id="PS50109"/>
    </source>
</evidence>
<keyword evidence="8" id="KW-0812">Transmembrane</keyword>
<dbReference type="Proteomes" id="UP001331561">
    <property type="component" value="Unassembled WGS sequence"/>
</dbReference>
<dbReference type="PROSITE" id="PS50109">
    <property type="entry name" value="HIS_KIN"/>
    <property type="match status" value="1"/>
</dbReference>
<dbReference type="SMART" id="SM00304">
    <property type="entry name" value="HAMP"/>
    <property type="match status" value="1"/>
</dbReference>
<comment type="catalytic activity">
    <reaction evidence="1">
        <text>ATP + protein L-histidine = ADP + protein N-phospho-L-histidine.</text>
        <dbReference type="EC" id="2.7.13.3"/>
    </reaction>
</comment>
<evidence type="ECO:0000259" key="10">
    <source>
        <dbReference type="PROSITE" id="PS50113"/>
    </source>
</evidence>
<dbReference type="SUPFAM" id="SSF47384">
    <property type="entry name" value="Homodimeric domain of signal transducing histidine kinase"/>
    <property type="match status" value="1"/>
</dbReference>
<name>A0ABU6K4Y3_9RHOO</name>
<dbReference type="InterPro" id="IPR036097">
    <property type="entry name" value="HisK_dim/P_sf"/>
</dbReference>
<dbReference type="InterPro" id="IPR000014">
    <property type="entry name" value="PAS"/>
</dbReference>
<accession>A0ABU6K4Y3</accession>
<dbReference type="RefSeq" id="WP_327599436.1">
    <property type="nucleotide sequence ID" value="NZ_JAYXHS010000002.1"/>
</dbReference>
<dbReference type="CDD" id="cd06225">
    <property type="entry name" value="HAMP"/>
    <property type="match status" value="1"/>
</dbReference>
<dbReference type="NCBIfam" id="TIGR00229">
    <property type="entry name" value="sensory_box"/>
    <property type="match status" value="1"/>
</dbReference>
<evidence type="ECO:0000256" key="3">
    <source>
        <dbReference type="ARBA" id="ARBA00012438"/>
    </source>
</evidence>
<feature type="transmembrane region" description="Helical" evidence="8">
    <location>
        <begin position="12"/>
        <end position="35"/>
    </location>
</feature>
<evidence type="ECO:0000256" key="6">
    <source>
        <dbReference type="ARBA" id="ARBA00022777"/>
    </source>
</evidence>
<dbReference type="InterPro" id="IPR050351">
    <property type="entry name" value="BphY/WalK/GraS-like"/>
</dbReference>
<dbReference type="InterPro" id="IPR036890">
    <property type="entry name" value="HATPase_C_sf"/>
</dbReference>
<feature type="domain" description="Histidine kinase" evidence="9">
    <location>
        <begin position="416"/>
        <end position="630"/>
    </location>
</feature>
<dbReference type="CDD" id="cd00082">
    <property type="entry name" value="HisKA"/>
    <property type="match status" value="1"/>
</dbReference>
<dbReference type="InterPro" id="IPR005467">
    <property type="entry name" value="His_kinase_dom"/>
</dbReference>
<evidence type="ECO:0000256" key="1">
    <source>
        <dbReference type="ARBA" id="ARBA00000085"/>
    </source>
</evidence>
<dbReference type="CDD" id="cd00130">
    <property type="entry name" value="PAS"/>
    <property type="match status" value="1"/>
</dbReference>
<dbReference type="SMART" id="SM00388">
    <property type="entry name" value="HisKA"/>
    <property type="match status" value="1"/>
</dbReference>
<feature type="transmembrane region" description="Helical" evidence="8">
    <location>
        <begin position="155"/>
        <end position="176"/>
    </location>
</feature>
<dbReference type="SUPFAM" id="SSF55785">
    <property type="entry name" value="PYP-like sensor domain (PAS domain)"/>
    <property type="match status" value="1"/>
</dbReference>
<feature type="domain" description="PAC" evidence="10">
    <location>
        <begin position="334"/>
        <end position="387"/>
    </location>
</feature>
<dbReference type="InterPro" id="IPR003660">
    <property type="entry name" value="HAMP_dom"/>
</dbReference>
<proteinExistence type="predicted"/>
<keyword evidence="12" id="KW-0547">Nucleotide-binding</keyword>
<evidence type="ECO:0000256" key="4">
    <source>
        <dbReference type="ARBA" id="ARBA00022553"/>
    </source>
</evidence>
<keyword evidence="4" id="KW-0597">Phosphoprotein</keyword>
<evidence type="ECO:0000256" key="2">
    <source>
        <dbReference type="ARBA" id="ARBA00004370"/>
    </source>
</evidence>
<organism evidence="12 13">
    <name type="scientific">Uliginosibacterium silvisoli</name>
    <dbReference type="NCBI Taxonomy" id="3114758"/>
    <lineage>
        <taxon>Bacteria</taxon>
        <taxon>Pseudomonadati</taxon>
        <taxon>Pseudomonadota</taxon>
        <taxon>Betaproteobacteria</taxon>
        <taxon>Rhodocyclales</taxon>
        <taxon>Zoogloeaceae</taxon>
        <taxon>Uliginosibacterium</taxon>
    </lineage>
</organism>
<evidence type="ECO:0000256" key="8">
    <source>
        <dbReference type="SAM" id="Phobius"/>
    </source>
</evidence>
<keyword evidence="8" id="KW-1133">Transmembrane helix</keyword>
<dbReference type="PANTHER" id="PTHR42878:SF15">
    <property type="entry name" value="BACTERIOPHYTOCHROME"/>
    <property type="match status" value="1"/>
</dbReference>
<feature type="domain" description="HAMP" evidence="11">
    <location>
        <begin position="182"/>
        <end position="235"/>
    </location>
</feature>
<dbReference type="InterPro" id="IPR004358">
    <property type="entry name" value="Sig_transdc_His_kin-like_C"/>
</dbReference>
<keyword evidence="13" id="KW-1185">Reference proteome</keyword>
<evidence type="ECO:0000313" key="13">
    <source>
        <dbReference type="Proteomes" id="UP001331561"/>
    </source>
</evidence>
<dbReference type="Pfam" id="PF00672">
    <property type="entry name" value="HAMP"/>
    <property type="match status" value="1"/>
</dbReference>
<dbReference type="Pfam" id="PF02518">
    <property type="entry name" value="HATPase_c"/>
    <property type="match status" value="1"/>
</dbReference>
<dbReference type="EC" id="2.7.13.3" evidence="3"/>
<protein>
    <recommendedName>
        <fullName evidence="3">histidine kinase</fullName>
        <ecNumber evidence="3">2.7.13.3</ecNumber>
    </recommendedName>
</protein>
<dbReference type="Pfam" id="PF08447">
    <property type="entry name" value="PAS_3"/>
    <property type="match status" value="1"/>
</dbReference>
<dbReference type="InterPro" id="IPR003661">
    <property type="entry name" value="HisK_dim/P_dom"/>
</dbReference>
<gene>
    <name evidence="12" type="ORF">VVD49_12105</name>
</gene>
<dbReference type="PANTHER" id="PTHR42878">
    <property type="entry name" value="TWO-COMPONENT HISTIDINE KINASE"/>
    <property type="match status" value="1"/>
</dbReference>
<dbReference type="Gene3D" id="3.30.565.10">
    <property type="entry name" value="Histidine kinase-like ATPase, C-terminal domain"/>
    <property type="match status" value="1"/>
</dbReference>